<comment type="caution">
    <text evidence="3">The sequence shown here is derived from an EMBL/GenBank/DDBJ whole genome shotgun (WGS) entry which is preliminary data.</text>
</comment>
<keyword evidence="4" id="KW-1185">Reference proteome</keyword>
<keyword evidence="1" id="KW-0175">Coiled coil</keyword>
<accession>A0A852W8C0</accession>
<evidence type="ECO:0000313" key="4">
    <source>
        <dbReference type="Proteomes" id="UP000549695"/>
    </source>
</evidence>
<gene>
    <name evidence="3" type="ORF">HDA37_005791</name>
</gene>
<feature type="coiled-coil region" evidence="1">
    <location>
        <begin position="81"/>
        <end position="143"/>
    </location>
</feature>
<name>A0A852W8C0_PSEA5</name>
<feature type="region of interest" description="Disordered" evidence="2">
    <location>
        <begin position="1"/>
        <end position="21"/>
    </location>
</feature>
<proteinExistence type="predicted"/>
<organism evidence="3 4">
    <name type="scientific">Pseudonocardia alni</name>
    <name type="common">Amycolata alni</name>
    <dbReference type="NCBI Taxonomy" id="33907"/>
    <lineage>
        <taxon>Bacteria</taxon>
        <taxon>Bacillati</taxon>
        <taxon>Actinomycetota</taxon>
        <taxon>Actinomycetes</taxon>
        <taxon>Pseudonocardiales</taxon>
        <taxon>Pseudonocardiaceae</taxon>
        <taxon>Pseudonocardia</taxon>
    </lineage>
</organism>
<dbReference type="GeneID" id="98055332"/>
<evidence type="ECO:0000313" key="3">
    <source>
        <dbReference type="EMBL" id="NYG05437.1"/>
    </source>
</evidence>
<protein>
    <submittedName>
        <fullName evidence="3">Uncharacterized protein</fullName>
    </submittedName>
</protein>
<dbReference type="RefSeq" id="WP_179763216.1">
    <property type="nucleotide sequence ID" value="NZ_BAAAJZ010000016.1"/>
</dbReference>
<dbReference type="Proteomes" id="UP000549695">
    <property type="component" value="Unassembled WGS sequence"/>
</dbReference>
<reference evidence="3 4" key="1">
    <citation type="submission" date="2020-07" db="EMBL/GenBank/DDBJ databases">
        <title>Sequencing the genomes of 1000 actinobacteria strains.</title>
        <authorList>
            <person name="Klenk H.-P."/>
        </authorList>
    </citation>
    <scope>NUCLEOTIDE SEQUENCE [LARGE SCALE GENOMIC DNA]</scope>
    <source>
        <strain evidence="3 4">DSM 44749</strain>
    </source>
</reference>
<dbReference type="EMBL" id="JACCCZ010000002">
    <property type="protein sequence ID" value="NYG05437.1"/>
    <property type="molecule type" value="Genomic_DNA"/>
</dbReference>
<evidence type="ECO:0000256" key="2">
    <source>
        <dbReference type="SAM" id="MobiDB-lite"/>
    </source>
</evidence>
<evidence type="ECO:0000256" key="1">
    <source>
        <dbReference type="SAM" id="Coils"/>
    </source>
</evidence>
<dbReference type="AlphaFoldDB" id="A0A852W8C0"/>
<sequence length="219" mass="24407">MSSTEEAYDRQLGTTPARADEYDRRMVELGMAESDQHRPGLDRFYGYGARHVYTENAVRYLGEMPDGSFETPHVAHEAWAVDEARKDLRIATGELEQEQAAEADGSLVRHNPDDDWSKERAAIDAAREALAAAEQRLAAAERGELTPATPDLAEPDWTTKVHPASLAAYHAAVGHLEYERDGGAPQLYEELVEDWEAQLNREIAEHDGIELEEEPGLEP</sequence>